<dbReference type="Proteomes" id="UP000214975">
    <property type="component" value="Chromosome"/>
</dbReference>
<dbReference type="InterPro" id="IPR000843">
    <property type="entry name" value="HTH_LacI"/>
</dbReference>
<dbReference type="InterPro" id="IPR010982">
    <property type="entry name" value="Lambda_DNA-bd_dom_sf"/>
</dbReference>
<dbReference type="PRINTS" id="PR00036">
    <property type="entry name" value="HTHLACI"/>
</dbReference>
<sequence>MITIKDVAKEAGVSVATISRVLNNSPGVSDETREKVLSVIKRLNYNPNLLGRNLRRMKTNMVLVLLPTISNPFYARIVKGIEDVAQKNGYGVMLCNTDSDIERERMYLELLKNRLSDGVIFMAPEIDEEELNEIGEKYAVVQCCEYKEGANVSHVSIDNYKASYKAVKHLIGLGHKNIGFISCKNNFLSTKHRESGYKKALEDSGIEFNPDYIRYGDYSFKSGFRAAQSLLNDFEEITAIFAISDIMAIGAIKACYENGLKVPDDVAVVGFDNISFAPMYNPSLTTVSQPKYDIGCTAMELLIKQIRNKGGNKENIVLEHELIIRQSTVK</sequence>
<gene>
    <name evidence="1" type="ORF">Thert_02280</name>
</gene>
<name>A0A223I0H2_THETR</name>
<dbReference type="Gene3D" id="3.40.50.2300">
    <property type="match status" value="2"/>
</dbReference>
<dbReference type="SMART" id="SM00354">
    <property type="entry name" value="HTH_LACI"/>
    <property type="match status" value="1"/>
</dbReference>
<dbReference type="PROSITE" id="PS00356">
    <property type="entry name" value="HTH_LACI_1"/>
    <property type="match status" value="1"/>
</dbReference>
<dbReference type="SUPFAM" id="SSF47413">
    <property type="entry name" value="lambda repressor-like DNA-binding domains"/>
    <property type="match status" value="1"/>
</dbReference>
<evidence type="ECO:0000313" key="2">
    <source>
        <dbReference type="Proteomes" id="UP000214975"/>
    </source>
</evidence>
<dbReference type="RefSeq" id="WP_094397607.1">
    <property type="nucleotide sequence ID" value="NZ_CP016893.1"/>
</dbReference>
<accession>A0A223I0H2</accession>
<evidence type="ECO:0000313" key="1">
    <source>
        <dbReference type="EMBL" id="AST58199.1"/>
    </source>
</evidence>
<dbReference type="SUPFAM" id="SSF53822">
    <property type="entry name" value="Periplasmic binding protein-like I"/>
    <property type="match status" value="1"/>
</dbReference>
<proteinExistence type="predicted"/>
<dbReference type="InterPro" id="IPR001761">
    <property type="entry name" value="Peripla_BP/Lac1_sug-bd_dom"/>
</dbReference>
<dbReference type="Pfam" id="PF00532">
    <property type="entry name" value="Peripla_BP_1"/>
    <property type="match status" value="1"/>
</dbReference>
<protein>
    <submittedName>
        <fullName evidence="1">LacI family transcriptional regulator</fullName>
    </submittedName>
</protein>
<organism evidence="1 2">
    <name type="scientific">Thermoanaerobacterium thermosaccharolyticum</name>
    <name type="common">Clostridium thermosaccharolyticum</name>
    <dbReference type="NCBI Taxonomy" id="1517"/>
    <lineage>
        <taxon>Bacteria</taxon>
        <taxon>Bacillati</taxon>
        <taxon>Bacillota</taxon>
        <taxon>Clostridia</taxon>
        <taxon>Thermoanaerobacterales</taxon>
        <taxon>Thermoanaerobacteraceae</taxon>
        <taxon>Thermoanaerobacterium</taxon>
    </lineage>
</organism>
<dbReference type="AlphaFoldDB" id="A0A223I0H2"/>
<dbReference type="Pfam" id="PF00356">
    <property type="entry name" value="LacI"/>
    <property type="match status" value="1"/>
</dbReference>
<dbReference type="EMBL" id="CP016893">
    <property type="protein sequence ID" value="AST58199.1"/>
    <property type="molecule type" value="Genomic_DNA"/>
</dbReference>
<dbReference type="CDD" id="cd01392">
    <property type="entry name" value="HTH_LacI"/>
    <property type="match status" value="1"/>
</dbReference>
<dbReference type="GO" id="GO:0000976">
    <property type="term" value="F:transcription cis-regulatory region binding"/>
    <property type="evidence" value="ECO:0007669"/>
    <property type="project" value="TreeGrafter"/>
</dbReference>
<dbReference type="GO" id="GO:0003700">
    <property type="term" value="F:DNA-binding transcription factor activity"/>
    <property type="evidence" value="ECO:0007669"/>
    <property type="project" value="TreeGrafter"/>
</dbReference>
<reference evidence="1 2" key="1">
    <citation type="submission" date="2016-08" db="EMBL/GenBank/DDBJ databases">
        <title>A novel genetic cassette of butanologenic Thermoanaerobacterium thermosaccharolyticum that directly convert cellulose to butanol.</title>
        <authorList>
            <person name="Li T."/>
            <person name="He J."/>
        </authorList>
    </citation>
    <scope>NUCLEOTIDE SEQUENCE [LARGE SCALE GENOMIC DNA]</scope>
    <source>
        <strain evidence="1 2">TG57</strain>
    </source>
</reference>
<dbReference type="PANTHER" id="PTHR30146">
    <property type="entry name" value="LACI-RELATED TRANSCRIPTIONAL REPRESSOR"/>
    <property type="match status" value="1"/>
</dbReference>
<dbReference type="Gene3D" id="1.10.260.40">
    <property type="entry name" value="lambda repressor-like DNA-binding domains"/>
    <property type="match status" value="1"/>
</dbReference>
<dbReference type="PROSITE" id="PS50932">
    <property type="entry name" value="HTH_LACI_2"/>
    <property type="match status" value="1"/>
</dbReference>
<dbReference type="PANTHER" id="PTHR30146:SF109">
    <property type="entry name" value="HTH-TYPE TRANSCRIPTIONAL REGULATOR GALS"/>
    <property type="match status" value="1"/>
</dbReference>
<dbReference type="CDD" id="cd06284">
    <property type="entry name" value="PBP1_LacI-like"/>
    <property type="match status" value="1"/>
</dbReference>
<dbReference type="InterPro" id="IPR028082">
    <property type="entry name" value="Peripla_BP_I"/>
</dbReference>